<dbReference type="OrthoDB" id="5989857at2759"/>
<reference evidence="3" key="1">
    <citation type="journal article" date="2017" name="bioRxiv">
        <title>Comparative analysis of the genomes of Stylophora pistillata and Acropora digitifera provides evidence for extensive differences between species of corals.</title>
        <authorList>
            <person name="Voolstra C.R."/>
            <person name="Li Y."/>
            <person name="Liew Y.J."/>
            <person name="Baumgarten S."/>
            <person name="Zoccola D."/>
            <person name="Flot J.-F."/>
            <person name="Tambutte S."/>
            <person name="Allemand D."/>
            <person name="Aranda M."/>
        </authorList>
    </citation>
    <scope>NUCLEOTIDE SEQUENCE [LARGE SCALE GENOMIC DNA]</scope>
</reference>
<dbReference type="EMBL" id="LSMT01000295">
    <property type="protein sequence ID" value="PFX20998.1"/>
    <property type="molecule type" value="Genomic_DNA"/>
</dbReference>
<proteinExistence type="predicted"/>
<feature type="signal peptide" evidence="1">
    <location>
        <begin position="1"/>
        <end position="24"/>
    </location>
</feature>
<comment type="caution">
    <text evidence="2">The sequence shown here is derived from an EMBL/GenBank/DDBJ whole genome shotgun (WGS) entry which is preliminary data.</text>
</comment>
<evidence type="ECO:0000313" key="3">
    <source>
        <dbReference type="Proteomes" id="UP000225706"/>
    </source>
</evidence>
<protein>
    <submittedName>
        <fullName evidence="2">Uncharacterized protein</fullName>
    </submittedName>
</protein>
<dbReference type="Proteomes" id="UP000225706">
    <property type="component" value="Unassembled WGS sequence"/>
</dbReference>
<sequence length="139" mass="15890">MEDMRVSLNLFVVYVVLPLEQISSCPDDQCRILAFPSSLFFVGERLVNHTMANISVIDRDACEYRCYLNHDCVSINFYFGQNEAGTDNCEMNNATAKEYDDDLVKAANYVYHGTKLQRYMLCHEGHSVDKTEITNESVP</sequence>
<organism evidence="2 3">
    <name type="scientific">Stylophora pistillata</name>
    <name type="common">Smooth cauliflower coral</name>
    <dbReference type="NCBI Taxonomy" id="50429"/>
    <lineage>
        <taxon>Eukaryota</taxon>
        <taxon>Metazoa</taxon>
        <taxon>Cnidaria</taxon>
        <taxon>Anthozoa</taxon>
        <taxon>Hexacorallia</taxon>
        <taxon>Scleractinia</taxon>
        <taxon>Astrocoeniina</taxon>
        <taxon>Pocilloporidae</taxon>
        <taxon>Stylophora</taxon>
    </lineage>
</organism>
<feature type="chain" id="PRO_5013174242" evidence="1">
    <location>
        <begin position="25"/>
        <end position="139"/>
    </location>
</feature>
<evidence type="ECO:0000313" key="2">
    <source>
        <dbReference type="EMBL" id="PFX20998.1"/>
    </source>
</evidence>
<gene>
    <name evidence="2" type="ORF">AWC38_SpisGene14528</name>
</gene>
<name>A0A2B4RXE4_STYPI</name>
<evidence type="ECO:0000256" key="1">
    <source>
        <dbReference type="SAM" id="SignalP"/>
    </source>
</evidence>
<keyword evidence="3" id="KW-1185">Reference proteome</keyword>
<accession>A0A2B4RXE4</accession>
<keyword evidence="1" id="KW-0732">Signal</keyword>
<dbReference type="AlphaFoldDB" id="A0A2B4RXE4"/>